<dbReference type="InterPro" id="IPR012677">
    <property type="entry name" value="Nucleotide-bd_a/b_plait_sf"/>
</dbReference>
<evidence type="ECO:0000256" key="3">
    <source>
        <dbReference type="ARBA" id="ARBA00022771"/>
    </source>
</evidence>
<feature type="compositionally biased region" description="Polar residues" evidence="9">
    <location>
        <begin position="334"/>
        <end position="347"/>
    </location>
</feature>
<evidence type="ECO:0000256" key="6">
    <source>
        <dbReference type="ARBA" id="ARBA00043866"/>
    </source>
</evidence>
<evidence type="ECO:0000259" key="10">
    <source>
        <dbReference type="PROSITE" id="PS50102"/>
    </source>
</evidence>
<evidence type="ECO:0000256" key="2">
    <source>
        <dbReference type="ARBA" id="ARBA00022723"/>
    </source>
</evidence>
<feature type="domain" description="RRM" evidence="10">
    <location>
        <begin position="407"/>
        <end position="479"/>
    </location>
</feature>
<keyword evidence="3 8" id="KW-0863">Zinc-finger</keyword>
<accession>A0A9P3L9P6</accession>
<name>A0A9P3L9P6_9APHY</name>
<dbReference type="PANTHER" id="PTHR14398:SF0">
    <property type="entry name" value="ZINC FINGER PROTEIN SWM"/>
    <property type="match status" value="1"/>
</dbReference>
<feature type="compositionally biased region" description="Polar residues" evidence="9">
    <location>
        <begin position="772"/>
        <end position="782"/>
    </location>
</feature>
<dbReference type="InterPro" id="IPR002483">
    <property type="entry name" value="PWI_dom"/>
</dbReference>
<dbReference type="InterPro" id="IPR036855">
    <property type="entry name" value="Znf_CCCH_sf"/>
</dbReference>
<dbReference type="PANTHER" id="PTHR14398">
    <property type="entry name" value="RNA RECOGNITION RRM/RNP DOMAIN"/>
    <property type="match status" value="1"/>
</dbReference>
<dbReference type="CDD" id="cd12257">
    <property type="entry name" value="RRM1_RBM26_like"/>
    <property type="match status" value="1"/>
</dbReference>
<keyword evidence="13" id="KW-1185">Reference proteome</keyword>
<feature type="domain" description="C3H1-type" evidence="11">
    <location>
        <begin position="203"/>
        <end position="231"/>
    </location>
</feature>
<feature type="region of interest" description="Disordered" evidence="9">
    <location>
        <begin position="772"/>
        <end position="837"/>
    </location>
</feature>
<dbReference type="Gene3D" id="1.20.1390.10">
    <property type="entry name" value="PWI domain"/>
    <property type="match status" value="1"/>
</dbReference>
<dbReference type="SUPFAM" id="SSF101233">
    <property type="entry name" value="PWI domain"/>
    <property type="match status" value="1"/>
</dbReference>
<comment type="function">
    <text evidence="6">May be involved in the turnover of nuclear polyadenylated (pA+) RNA.</text>
</comment>
<reference evidence="12 13" key="1">
    <citation type="submission" date="2021-08" db="EMBL/GenBank/DDBJ databases">
        <title>Draft Genome Sequence of Phanerochaete sordida strain YK-624.</title>
        <authorList>
            <person name="Mori T."/>
            <person name="Dohra H."/>
            <person name="Suzuki T."/>
            <person name="Kawagishi H."/>
            <person name="Hirai H."/>
        </authorList>
    </citation>
    <scope>NUCLEOTIDE SEQUENCE [LARGE SCALE GENOMIC DNA]</scope>
    <source>
        <strain evidence="12 13">YK-624</strain>
    </source>
</reference>
<dbReference type="EMBL" id="BPQB01000003">
    <property type="protein sequence ID" value="GJE85947.1"/>
    <property type="molecule type" value="Genomic_DNA"/>
</dbReference>
<evidence type="ECO:0000313" key="12">
    <source>
        <dbReference type="EMBL" id="GJE85947.1"/>
    </source>
</evidence>
<dbReference type="InterPro" id="IPR035979">
    <property type="entry name" value="RBD_domain_sf"/>
</dbReference>
<dbReference type="InterPro" id="IPR036483">
    <property type="entry name" value="PWI_dom_sf"/>
</dbReference>
<keyword evidence="4 8" id="KW-0862">Zinc</keyword>
<feature type="region of interest" description="Disordered" evidence="9">
    <location>
        <begin position="329"/>
        <end position="349"/>
    </location>
</feature>
<keyword evidence="5 7" id="KW-0694">RNA-binding</keyword>
<evidence type="ECO:0008006" key="14">
    <source>
        <dbReference type="Google" id="ProtNLM"/>
    </source>
</evidence>
<dbReference type="SUPFAM" id="SSF54928">
    <property type="entry name" value="RNA-binding domain, RBD"/>
    <property type="match status" value="1"/>
</dbReference>
<dbReference type="Pfam" id="PF00642">
    <property type="entry name" value="zf-CCCH"/>
    <property type="match status" value="1"/>
</dbReference>
<feature type="region of interest" description="Disordered" evidence="9">
    <location>
        <begin position="85"/>
        <end position="162"/>
    </location>
</feature>
<dbReference type="Proteomes" id="UP000703269">
    <property type="component" value="Unassembled WGS sequence"/>
</dbReference>
<keyword evidence="2 8" id="KW-0479">Metal-binding</keyword>
<feature type="compositionally biased region" description="Basic and acidic residues" evidence="9">
    <location>
        <begin position="596"/>
        <end position="627"/>
    </location>
</feature>
<feature type="region of interest" description="Disordered" evidence="9">
    <location>
        <begin position="503"/>
        <end position="537"/>
    </location>
</feature>
<organism evidence="12 13">
    <name type="scientific">Phanerochaete sordida</name>
    <dbReference type="NCBI Taxonomy" id="48140"/>
    <lineage>
        <taxon>Eukaryota</taxon>
        <taxon>Fungi</taxon>
        <taxon>Dikarya</taxon>
        <taxon>Basidiomycota</taxon>
        <taxon>Agaricomycotina</taxon>
        <taxon>Agaricomycetes</taxon>
        <taxon>Polyporales</taxon>
        <taxon>Phanerochaetaceae</taxon>
        <taxon>Phanerochaete</taxon>
    </lineage>
</organism>
<dbReference type="SUPFAM" id="SSF90229">
    <property type="entry name" value="CCCH zinc finger"/>
    <property type="match status" value="1"/>
</dbReference>
<dbReference type="GO" id="GO:0006397">
    <property type="term" value="P:mRNA processing"/>
    <property type="evidence" value="ECO:0007669"/>
    <property type="project" value="UniProtKB-KW"/>
</dbReference>
<dbReference type="Pfam" id="PF01480">
    <property type="entry name" value="PWI"/>
    <property type="match status" value="1"/>
</dbReference>
<feature type="region of interest" description="Disordered" evidence="9">
    <location>
        <begin position="577"/>
        <end position="638"/>
    </location>
</feature>
<gene>
    <name evidence="12" type="ORF">PsYK624_020270</name>
</gene>
<dbReference type="InterPro" id="IPR000571">
    <property type="entry name" value="Znf_CCCH"/>
</dbReference>
<proteinExistence type="predicted"/>
<protein>
    <recommendedName>
        <fullName evidence="14">C3H1-type domain-containing protein</fullName>
    </recommendedName>
</protein>
<dbReference type="InterPro" id="IPR045137">
    <property type="entry name" value="RBM26/27"/>
</dbReference>
<dbReference type="Gene3D" id="3.30.70.330">
    <property type="match status" value="1"/>
</dbReference>
<feature type="compositionally biased region" description="Acidic residues" evidence="9">
    <location>
        <begin position="826"/>
        <end position="837"/>
    </location>
</feature>
<dbReference type="InterPro" id="IPR000504">
    <property type="entry name" value="RRM_dom"/>
</dbReference>
<evidence type="ECO:0000256" key="9">
    <source>
        <dbReference type="SAM" id="MobiDB-lite"/>
    </source>
</evidence>
<feature type="zinc finger region" description="C3H1-type" evidence="8">
    <location>
        <begin position="203"/>
        <end position="231"/>
    </location>
</feature>
<evidence type="ECO:0000256" key="8">
    <source>
        <dbReference type="PROSITE-ProRule" id="PRU00723"/>
    </source>
</evidence>
<dbReference type="GO" id="GO:0003723">
    <property type="term" value="F:RNA binding"/>
    <property type="evidence" value="ECO:0007669"/>
    <property type="project" value="UniProtKB-UniRule"/>
</dbReference>
<evidence type="ECO:0000256" key="7">
    <source>
        <dbReference type="PROSITE-ProRule" id="PRU00176"/>
    </source>
</evidence>
<dbReference type="SMART" id="SM00356">
    <property type="entry name" value="ZnF_C3H1"/>
    <property type="match status" value="1"/>
</dbReference>
<dbReference type="PROSITE" id="PS50102">
    <property type="entry name" value="RRM"/>
    <property type="match status" value="1"/>
</dbReference>
<feature type="compositionally biased region" description="Basic and acidic residues" evidence="9">
    <location>
        <begin position="806"/>
        <end position="816"/>
    </location>
</feature>
<evidence type="ECO:0000256" key="1">
    <source>
        <dbReference type="ARBA" id="ARBA00022664"/>
    </source>
</evidence>
<evidence type="ECO:0000313" key="13">
    <source>
        <dbReference type="Proteomes" id="UP000703269"/>
    </source>
</evidence>
<sequence length="837" mass="89986">MILDAEAATHLKPWLVRTLEPICDAEPGALADYILALLKHNAPESELRQEINAQLEEFLEKETSSFIDTLFTALRTKSYLPYSAPSPPAGTDASSSTAVPDGGIPIPLDGLIPSADGDSPDRRRKRGLEFDDGDFRPAKGPRLHDDGQFPRPVRGGFAGRGDRGGRMMIAGRADYMDGGMNGAMDMGMGGGTMNGRGAYRPPDRGRGICRDYHNNGYCARGAFCKYSHGEDAVVPQQLFPMNGMAGGAYGPMMGGGDMAFPMAAGANAPYNPHERIDMRPMVGGSMGMGTGRLPNTRTPMLPRHGDLNGAMSRKPGELPVIQDLTPRAPEDEAAQQSQASGSTNNAMQGVEGPVVRDLSLPMNPMAMNPMANMQQQNPFPRQRNGPMTPKGTFRETPNFRGERRQDKTLVVEKIPEDKLSLGAINDWFKRFGTVTNVAVDASGHKALVSFANHEEAYAAWKSEDAVFGNRFVKVFWHRPMEGHGQVGARMLAASAPLIAKVGSKEGPQASKPATPTPTASTSATPRKATPSSAVSALAEKQKLLEKQIAEQKSLMERLASASPEEKKEIMARLRKLNEEMKPSTPDASAGQPSSTRDSRASTPRTDEQAQKERARLDKELEMHHTPTEGESEENTEELRARLEKLKAEAASLGIATEGAEGAPAYGGGFRPYRGRGRGRGFFRGAMRGGPPRTSMKLDNRPKKLLIKGAGSEQLQGVRDWYETTGQVDSVDVTDGGDLLVSFKSRSGAEQGMAKGANIPIIGAVQVSWYAGQPSTAPSTQKASPAPADNGAADEAHFTEARPSSPVHDDTHMHMPEEEMAPGGWGGDDDADDEFGML</sequence>
<dbReference type="OrthoDB" id="443401at2759"/>
<dbReference type="GO" id="GO:0008270">
    <property type="term" value="F:zinc ion binding"/>
    <property type="evidence" value="ECO:0007669"/>
    <property type="project" value="UniProtKB-KW"/>
</dbReference>
<feature type="compositionally biased region" description="Low complexity" evidence="9">
    <location>
        <begin position="509"/>
        <end position="533"/>
    </location>
</feature>
<evidence type="ECO:0000256" key="4">
    <source>
        <dbReference type="ARBA" id="ARBA00022833"/>
    </source>
</evidence>
<dbReference type="AlphaFoldDB" id="A0A9P3L9P6"/>
<evidence type="ECO:0000259" key="11">
    <source>
        <dbReference type="PROSITE" id="PS50103"/>
    </source>
</evidence>
<keyword evidence="1" id="KW-0507">mRNA processing</keyword>
<feature type="compositionally biased region" description="Basic and acidic residues" evidence="9">
    <location>
        <begin position="127"/>
        <end position="148"/>
    </location>
</feature>
<dbReference type="PROSITE" id="PS50103">
    <property type="entry name" value="ZF_C3H1"/>
    <property type="match status" value="1"/>
</dbReference>
<evidence type="ECO:0000256" key="5">
    <source>
        <dbReference type="ARBA" id="ARBA00022884"/>
    </source>
</evidence>
<dbReference type="GO" id="GO:0005634">
    <property type="term" value="C:nucleus"/>
    <property type="evidence" value="ECO:0007669"/>
    <property type="project" value="TreeGrafter"/>
</dbReference>
<comment type="caution">
    <text evidence="12">The sequence shown here is derived from an EMBL/GenBank/DDBJ whole genome shotgun (WGS) entry which is preliminary data.</text>
</comment>